<reference evidence="2" key="1">
    <citation type="submission" date="2022-08" db="EMBL/GenBank/DDBJ databases">
        <title>Genomic Encyclopedia of Type Strains, Phase V (KMG-V): Genome sequencing to study the core and pangenomes of soil and plant-associated prokaryotes.</title>
        <authorList>
            <person name="Whitman W."/>
        </authorList>
    </citation>
    <scope>NUCLEOTIDE SEQUENCE</scope>
    <source>
        <strain evidence="2">SP2017</strain>
    </source>
</reference>
<comment type="caution">
    <text evidence="2">The sequence shown here is derived from an EMBL/GenBank/DDBJ whole genome shotgun (WGS) entry which is preliminary data.</text>
</comment>
<sequence length="35" mass="4175">MSRDGEKAHIRRRPGAHGDYIRPFSMPFQYMRGRP</sequence>
<accession>A0A9X2UA09</accession>
<evidence type="ECO:0000256" key="1">
    <source>
        <dbReference type="SAM" id="MobiDB-lite"/>
    </source>
</evidence>
<dbReference type="AlphaFoldDB" id="A0A9X2UA09"/>
<gene>
    <name evidence="2" type="ORF">GGP83_002610</name>
</gene>
<evidence type="ECO:0000313" key="2">
    <source>
        <dbReference type="EMBL" id="MCS3952637.1"/>
    </source>
</evidence>
<dbReference type="EMBL" id="JANUBB010000011">
    <property type="protein sequence ID" value="MCS3952637.1"/>
    <property type="molecule type" value="Genomic_DNA"/>
</dbReference>
<dbReference type="Proteomes" id="UP001155010">
    <property type="component" value="Unassembled WGS sequence"/>
</dbReference>
<proteinExistence type="predicted"/>
<name>A0A9X2UA09_9BACT</name>
<organism evidence="2 3">
    <name type="scientific">Salinibacter ruber</name>
    <dbReference type="NCBI Taxonomy" id="146919"/>
    <lineage>
        <taxon>Bacteria</taxon>
        <taxon>Pseudomonadati</taxon>
        <taxon>Rhodothermota</taxon>
        <taxon>Rhodothermia</taxon>
        <taxon>Rhodothermales</taxon>
        <taxon>Salinibacteraceae</taxon>
        <taxon>Salinibacter</taxon>
    </lineage>
</organism>
<feature type="region of interest" description="Disordered" evidence="1">
    <location>
        <begin position="1"/>
        <end position="22"/>
    </location>
</feature>
<protein>
    <submittedName>
        <fullName evidence="2">Uncharacterized protein</fullName>
    </submittedName>
</protein>
<evidence type="ECO:0000313" key="3">
    <source>
        <dbReference type="Proteomes" id="UP001155010"/>
    </source>
</evidence>